<dbReference type="Gene3D" id="1.10.10.1230">
    <property type="entry name" value="Penicillin-binding protein, N-terminal non-catalytic domain, head sub-domain"/>
    <property type="match status" value="1"/>
</dbReference>
<dbReference type="PANTHER" id="PTHR30627">
    <property type="entry name" value="PEPTIDOGLYCAN D,D-TRANSPEPTIDASE"/>
    <property type="match status" value="1"/>
</dbReference>
<gene>
    <name evidence="13" type="ordered locus">Clole_2525</name>
</gene>
<dbReference type="Pfam" id="PF00905">
    <property type="entry name" value="Transpeptidase"/>
    <property type="match status" value="2"/>
</dbReference>
<dbReference type="EC" id="3.5.2.6" evidence="5"/>
<evidence type="ECO:0000313" key="13">
    <source>
        <dbReference type="EMBL" id="ADZ84231.1"/>
    </source>
</evidence>
<dbReference type="InterPro" id="IPR036138">
    <property type="entry name" value="PBP_dimer_sf"/>
</dbReference>
<feature type="domain" description="Penicillin-binding protein transpeptidase" evidence="11">
    <location>
        <begin position="469"/>
        <end position="644"/>
    </location>
</feature>
<comment type="catalytic activity">
    <reaction evidence="1">
        <text>a beta-lactam + H2O = a substituted beta-amino acid</text>
        <dbReference type="Rhea" id="RHEA:20401"/>
        <dbReference type="ChEBI" id="CHEBI:15377"/>
        <dbReference type="ChEBI" id="CHEBI:35627"/>
        <dbReference type="ChEBI" id="CHEBI:140347"/>
        <dbReference type="EC" id="3.5.2.6"/>
    </reaction>
</comment>
<evidence type="ECO:0000313" key="14">
    <source>
        <dbReference type="Proteomes" id="UP000008467"/>
    </source>
</evidence>
<dbReference type="InterPro" id="IPR050515">
    <property type="entry name" value="Beta-lactam/transpept"/>
</dbReference>
<protein>
    <recommendedName>
        <fullName evidence="5">beta-lactamase</fullName>
        <ecNumber evidence="5">3.5.2.6</ecNumber>
    </recommendedName>
</protein>
<dbReference type="Gene3D" id="3.40.710.10">
    <property type="entry name" value="DD-peptidase/beta-lactamase superfamily"/>
    <property type="match status" value="2"/>
</dbReference>
<evidence type="ECO:0000259" key="11">
    <source>
        <dbReference type="Pfam" id="PF00905"/>
    </source>
</evidence>
<evidence type="ECO:0000256" key="7">
    <source>
        <dbReference type="ARBA" id="ARBA00022801"/>
    </source>
</evidence>
<comment type="similarity">
    <text evidence="3">Belongs to the transpeptidase family.</text>
</comment>
<dbReference type="GO" id="GO:0005886">
    <property type="term" value="C:plasma membrane"/>
    <property type="evidence" value="ECO:0007669"/>
    <property type="project" value="TreeGrafter"/>
</dbReference>
<dbReference type="STRING" id="642492.Clole_2525"/>
<sequence length="1039" mass="116798">MFVVLVYQFYTLQIIEHAAYEEDLRASVQREVEIPAIRGLIYDRYGKPLVSNKPIYVLKTDPQVSLKKDDYNQILLNVANLLEENEDTYIDNMPISKTVPFTFTEDDQSIRSFITNYVPYDNQEHKELLYTYSAPELMAYLRGEKGYNLDSEISDEDARKILAMRLQISQTTYQKYKKVTLAKNISMETLAAIEEHQDDFPSIMAEVESERYYTETYSKAFGNILGYTRMITESQYNDLKDSGYEKDDLVGQVGIEGSMESELKGEKGSKLIEVDNAGRTVFTLETKEAKAGNDVYLTLDADLQLATYQAMEKRLAEGIVGRLQGKEKTVPLTGREILISMAKNNQLDFNIMKTAPQSQMQRQLYDKVAADYEKALNVLKEKEKNLSKEEKTTLTIKQHFANMLDSEEILITDRELLLALGEQESLKLDEDQMKRIWDGNIGSIEALLIAELESGELKPDQTAIMPFSGSAVVVDVNTGEVLALVGYPSYDSNEFTQNFNSIYRKLHDGVDERNIEINRALKTAKAPGSTFKMIVAVAGLEEEVVTPDTMIYDTGEYPNVGLPAPKCWIYTNTGHGHGSLNIQGALEVSCNYYFYDIAYRLGLKYGAPYGGIDALSKYVEMFGLSHTSGVELEETAPNISNPKNAVSTQAARALNYIKNMKDKKSENREKLLSEVQEYLDIFYTLGDSRATDLDGRIDYLTQSYIKKSLDSELAIVLSEDLSTIYDKVIEDIGDALQEGVNAISKEIADEVLARDSKTSLKLRTKSVVQETLESYIEAGTRKTITKTLDKMPQGVLEQAYYDGYAAAYKRYEDQEDMKDVCAELERRMAAIKEGSFNAQERTVSKVIDRILSVYVDDFFKDIHMEWNVSDNVRTAIGQGGNTFTPVQMARYVAGLANGHTVYDLKVVSGIDDHKITGDYTQTPEKVFNTLNFKESTLTNIYEGMHKVATGSAGTARSYFTDFPIQVAAKTGTAQEGKYENSWFVGFAPYDKPEIAVVTSMYGADGLGGSNTQLAKDVFEAYFKIGQEKEKVTLGNKFVQ</sequence>
<reference evidence="13 14" key="1">
    <citation type="journal article" date="2011" name="J. Bacteriol.">
        <title>Complete genome sequence of the cellulose-degrading bacterium Cellulosilyticum lentocellum.</title>
        <authorList>
            <consortium name="US DOE Joint Genome Institute"/>
            <person name="Miller D.A."/>
            <person name="Suen G."/>
            <person name="Bruce D."/>
            <person name="Copeland A."/>
            <person name="Cheng J.F."/>
            <person name="Detter C."/>
            <person name="Goodwin L.A."/>
            <person name="Han C.S."/>
            <person name="Hauser L.J."/>
            <person name="Land M.L."/>
            <person name="Lapidus A."/>
            <person name="Lucas S."/>
            <person name="Meincke L."/>
            <person name="Pitluck S."/>
            <person name="Tapia R."/>
            <person name="Teshima H."/>
            <person name="Woyke T."/>
            <person name="Fox B.G."/>
            <person name="Angert E.R."/>
            <person name="Currie C.R."/>
        </authorList>
    </citation>
    <scope>NUCLEOTIDE SEQUENCE [LARGE SCALE GENOMIC DNA]</scope>
    <source>
        <strain evidence="14">ATCC 49066 / DSM 5427 / NCIMB 11756 / RHM5</strain>
    </source>
</reference>
<dbReference type="HOGENOM" id="CLU_009289_1_1_9"/>
<dbReference type="SUPFAM" id="SSF56519">
    <property type="entry name" value="Penicillin binding protein dimerisation domain"/>
    <property type="match status" value="1"/>
</dbReference>
<evidence type="ECO:0000259" key="12">
    <source>
        <dbReference type="Pfam" id="PF03717"/>
    </source>
</evidence>
<proteinExistence type="inferred from homology"/>
<evidence type="ECO:0000256" key="1">
    <source>
        <dbReference type="ARBA" id="ARBA00001526"/>
    </source>
</evidence>
<dbReference type="InterPro" id="IPR005311">
    <property type="entry name" value="PBP_dimer"/>
</dbReference>
<evidence type="ECO:0000256" key="8">
    <source>
        <dbReference type="ARBA" id="ARBA00023136"/>
    </source>
</evidence>
<keyword evidence="6" id="KW-0732">Signal</keyword>
<dbReference type="GO" id="GO:0046677">
    <property type="term" value="P:response to antibiotic"/>
    <property type="evidence" value="ECO:0007669"/>
    <property type="project" value="UniProtKB-KW"/>
</dbReference>
<dbReference type="Pfam" id="PF03717">
    <property type="entry name" value="PBP_dimer"/>
    <property type="match status" value="1"/>
</dbReference>
<comment type="subcellular location">
    <subcellularLocation>
        <location evidence="2">Membrane</location>
    </subcellularLocation>
</comment>
<dbReference type="InterPro" id="IPR001460">
    <property type="entry name" value="PCN-bd_Tpept"/>
</dbReference>
<dbReference type="AlphaFoldDB" id="F2JHJ2"/>
<evidence type="ECO:0000256" key="5">
    <source>
        <dbReference type="ARBA" id="ARBA00012865"/>
    </source>
</evidence>
<evidence type="ECO:0000256" key="3">
    <source>
        <dbReference type="ARBA" id="ARBA00007171"/>
    </source>
</evidence>
<evidence type="ECO:0000256" key="10">
    <source>
        <dbReference type="SAM" id="Coils"/>
    </source>
</evidence>
<organism evidence="13 14">
    <name type="scientific">Cellulosilyticum lentocellum (strain ATCC 49066 / DSM 5427 / NCIMB 11756 / RHM5)</name>
    <name type="common">Clostridium lentocellum</name>
    <dbReference type="NCBI Taxonomy" id="642492"/>
    <lineage>
        <taxon>Bacteria</taxon>
        <taxon>Bacillati</taxon>
        <taxon>Bacillota</taxon>
        <taxon>Clostridia</taxon>
        <taxon>Lachnospirales</taxon>
        <taxon>Cellulosilyticaceae</taxon>
        <taxon>Cellulosilyticum</taxon>
    </lineage>
</organism>
<evidence type="ECO:0000256" key="6">
    <source>
        <dbReference type="ARBA" id="ARBA00022729"/>
    </source>
</evidence>
<dbReference type="SUPFAM" id="SSF56601">
    <property type="entry name" value="beta-lactamase/transpeptidase-like"/>
    <property type="match status" value="2"/>
</dbReference>
<accession>F2JHJ2</accession>
<feature type="coiled-coil region" evidence="10">
    <location>
        <begin position="365"/>
        <end position="392"/>
    </location>
</feature>
<keyword evidence="14" id="KW-1185">Reference proteome</keyword>
<keyword evidence="7" id="KW-0378">Hydrolase</keyword>
<dbReference type="eggNOG" id="COG0768">
    <property type="taxonomic scope" value="Bacteria"/>
</dbReference>
<dbReference type="GO" id="GO:0008800">
    <property type="term" value="F:beta-lactamase activity"/>
    <property type="evidence" value="ECO:0007669"/>
    <property type="project" value="UniProtKB-EC"/>
</dbReference>
<evidence type="ECO:0000256" key="9">
    <source>
        <dbReference type="ARBA" id="ARBA00023251"/>
    </source>
</evidence>
<dbReference type="GO" id="GO:0071555">
    <property type="term" value="P:cell wall organization"/>
    <property type="evidence" value="ECO:0007669"/>
    <property type="project" value="TreeGrafter"/>
</dbReference>
<keyword evidence="8" id="KW-0472">Membrane</keyword>
<dbReference type="KEGG" id="cle:Clole_2525"/>
<keyword evidence="9" id="KW-0046">Antibiotic resistance</keyword>
<dbReference type="PANTHER" id="PTHR30627:SF6">
    <property type="entry name" value="BETA-LACTAMASE YBXI-RELATED"/>
    <property type="match status" value="1"/>
</dbReference>
<dbReference type="GO" id="GO:0008658">
    <property type="term" value="F:penicillin binding"/>
    <property type="evidence" value="ECO:0007669"/>
    <property type="project" value="InterPro"/>
</dbReference>
<keyword evidence="10" id="KW-0175">Coiled coil</keyword>
<dbReference type="Gene3D" id="3.90.1310.10">
    <property type="entry name" value="Penicillin-binding protein 2a (Domain 2)"/>
    <property type="match status" value="1"/>
</dbReference>
<evidence type="ECO:0000256" key="4">
    <source>
        <dbReference type="ARBA" id="ARBA00007898"/>
    </source>
</evidence>
<name>F2JHJ2_CELLD</name>
<dbReference type="EMBL" id="CP002582">
    <property type="protein sequence ID" value="ADZ84231.1"/>
    <property type="molecule type" value="Genomic_DNA"/>
</dbReference>
<dbReference type="InterPro" id="IPR012338">
    <property type="entry name" value="Beta-lactam/transpept-like"/>
</dbReference>
<dbReference type="Proteomes" id="UP000008467">
    <property type="component" value="Chromosome"/>
</dbReference>
<feature type="domain" description="Penicillin-binding protein dimerisation" evidence="12">
    <location>
        <begin position="34"/>
        <end position="281"/>
    </location>
</feature>
<evidence type="ECO:0000256" key="2">
    <source>
        <dbReference type="ARBA" id="ARBA00004370"/>
    </source>
</evidence>
<comment type="similarity">
    <text evidence="4">Belongs to the class-D beta-lactamase family.</text>
</comment>
<feature type="domain" description="Penicillin-binding protein transpeptidase" evidence="11">
    <location>
        <begin position="865"/>
        <end position="1018"/>
    </location>
</feature>